<reference evidence="2" key="2">
    <citation type="submission" date="2020-01" db="EMBL/GenBank/DDBJ databases">
        <authorList>
            <person name="Campanaro S."/>
        </authorList>
    </citation>
    <scope>NUCLEOTIDE SEQUENCE</scope>
    <source>
        <strain evidence="2">AS06rmzACSIP_7</strain>
    </source>
</reference>
<dbReference type="Pfam" id="PF00149">
    <property type="entry name" value="Metallophos"/>
    <property type="match status" value="1"/>
</dbReference>
<dbReference type="AlphaFoldDB" id="A0A971M409"/>
<evidence type="ECO:0000313" key="2">
    <source>
        <dbReference type="EMBL" id="NLW35076.1"/>
    </source>
</evidence>
<dbReference type="PANTHER" id="PTHR37523">
    <property type="entry name" value="METALLOPHOSPHOESTERASE"/>
    <property type="match status" value="1"/>
</dbReference>
<dbReference type="Gene3D" id="3.60.21.10">
    <property type="match status" value="1"/>
</dbReference>
<evidence type="ECO:0000259" key="1">
    <source>
        <dbReference type="Pfam" id="PF00149"/>
    </source>
</evidence>
<comment type="caution">
    <text evidence="2">The sequence shown here is derived from an EMBL/GenBank/DDBJ whole genome shotgun (WGS) entry which is preliminary data.</text>
</comment>
<dbReference type="Proteomes" id="UP000777265">
    <property type="component" value="Unassembled WGS sequence"/>
</dbReference>
<dbReference type="SUPFAM" id="SSF56300">
    <property type="entry name" value="Metallo-dependent phosphatases"/>
    <property type="match status" value="1"/>
</dbReference>
<dbReference type="GO" id="GO:0016787">
    <property type="term" value="F:hydrolase activity"/>
    <property type="evidence" value="ECO:0007669"/>
    <property type="project" value="InterPro"/>
</dbReference>
<protein>
    <submittedName>
        <fullName evidence="2">Metallophosphoesterase</fullName>
    </submittedName>
</protein>
<evidence type="ECO:0000313" key="3">
    <source>
        <dbReference type="Proteomes" id="UP000777265"/>
    </source>
</evidence>
<sequence length="276" mass="30898">MRILYTADLHGNPSFYKKLFTLATRKKASVVVVGGDLLPKIGEYKNLINEQRQFITDTLHPLLLAFRDSNPAVGILLMMGNDDFSVNMPLLEKMESEGLLRLLHMRVNPLAEGLSIAGYSCVRPTPFSCKDWERYDDEQKILQPGPYRSIISTADGLLDINGQEWFDSHAMIEEDLEELAKMSDPKKTIYVIHDPPWNTNLDTLSNGQHIGSMAVRRFIEQHQPPAVLSGHIHESPKVSGKITDRIGDTVCINPGQTEAILQAVTIDIPGLKVKLQ</sequence>
<feature type="domain" description="Calcineurin-like phosphoesterase" evidence="1">
    <location>
        <begin position="1"/>
        <end position="234"/>
    </location>
</feature>
<reference evidence="2" key="1">
    <citation type="journal article" date="2020" name="Biotechnol. Biofuels">
        <title>New insights from the biogas microbiome by comprehensive genome-resolved metagenomics of nearly 1600 species originating from multiple anaerobic digesters.</title>
        <authorList>
            <person name="Campanaro S."/>
            <person name="Treu L."/>
            <person name="Rodriguez-R L.M."/>
            <person name="Kovalovszki A."/>
            <person name="Ziels R.M."/>
            <person name="Maus I."/>
            <person name="Zhu X."/>
            <person name="Kougias P.G."/>
            <person name="Basile A."/>
            <person name="Luo G."/>
            <person name="Schluter A."/>
            <person name="Konstantinidis K.T."/>
            <person name="Angelidaki I."/>
        </authorList>
    </citation>
    <scope>NUCLEOTIDE SEQUENCE</scope>
    <source>
        <strain evidence="2">AS06rmzACSIP_7</strain>
    </source>
</reference>
<dbReference type="InterPro" id="IPR004843">
    <property type="entry name" value="Calcineurin-like_PHP"/>
</dbReference>
<name>A0A971M409_9BACT</name>
<organism evidence="2 3">
    <name type="scientific">Syntrophorhabdus aromaticivorans</name>
    <dbReference type="NCBI Taxonomy" id="328301"/>
    <lineage>
        <taxon>Bacteria</taxon>
        <taxon>Pseudomonadati</taxon>
        <taxon>Thermodesulfobacteriota</taxon>
        <taxon>Syntrophorhabdia</taxon>
        <taxon>Syntrophorhabdales</taxon>
        <taxon>Syntrophorhabdaceae</taxon>
        <taxon>Syntrophorhabdus</taxon>
    </lineage>
</organism>
<dbReference type="PANTHER" id="PTHR37523:SF1">
    <property type="entry name" value="CALCINEURIN-LIKE PHOSPHOESTERASE DOMAIN-CONTAINING PROTEIN"/>
    <property type="match status" value="1"/>
</dbReference>
<dbReference type="InterPro" id="IPR029052">
    <property type="entry name" value="Metallo-depent_PP-like"/>
</dbReference>
<dbReference type="EMBL" id="JAAYEE010000102">
    <property type="protein sequence ID" value="NLW35076.1"/>
    <property type="molecule type" value="Genomic_DNA"/>
</dbReference>
<proteinExistence type="predicted"/>
<accession>A0A971M409</accession>
<gene>
    <name evidence="2" type="ORF">GXY80_06275</name>
</gene>